<proteinExistence type="predicted"/>
<reference evidence="2" key="1">
    <citation type="journal article" date="2019" name="Int. J. Syst. Evol. Microbiol.">
        <title>The Global Catalogue of Microorganisms (GCM) 10K type strain sequencing project: providing services to taxonomists for standard genome sequencing and annotation.</title>
        <authorList>
            <consortium name="The Broad Institute Genomics Platform"/>
            <consortium name="The Broad Institute Genome Sequencing Center for Infectious Disease"/>
            <person name="Wu L."/>
            <person name="Ma J."/>
        </authorList>
    </citation>
    <scope>NUCLEOTIDE SEQUENCE [LARGE SCALE GENOMIC DNA]</scope>
    <source>
        <strain evidence="2">JCM 14560</strain>
    </source>
</reference>
<evidence type="ECO:0000313" key="2">
    <source>
        <dbReference type="Proteomes" id="UP001422759"/>
    </source>
</evidence>
<protein>
    <submittedName>
        <fullName evidence="1">DUF5988 family protein</fullName>
    </submittedName>
</protein>
<evidence type="ECO:0000313" key="1">
    <source>
        <dbReference type="EMBL" id="GAA2157719.1"/>
    </source>
</evidence>
<sequence>MAMFKAVLVGGPVAISDEDRVRHTNSLSEAIKYHRYGGYEHFRHTGAFVSVNGEPAAVFAWTARTAVAE</sequence>
<comment type="caution">
    <text evidence="1">The sequence shown here is derived from an EMBL/GenBank/DDBJ whole genome shotgun (WGS) entry which is preliminary data.</text>
</comment>
<gene>
    <name evidence="1" type="ORF">GCM10009760_60090</name>
</gene>
<dbReference type="Pfam" id="PF19450">
    <property type="entry name" value="DUF5988"/>
    <property type="match status" value="1"/>
</dbReference>
<dbReference type="Proteomes" id="UP001422759">
    <property type="component" value="Unassembled WGS sequence"/>
</dbReference>
<accession>A0ABP5M502</accession>
<dbReference type="InterPro" id="IPR046030">
    <property type="entry name" value="DUF5988"/>
</dbReference>
<name>A0ABP5M502_9ACTN</name>
<dbReference type="EMBL" id="BAAANT010000062">
    <property type="protein sequence ID" value="GAA2157719.1"/>
    <property type="molecule type" value="Genomic_DNA"/>
</dbReference>
<organism evidence="1 2">
    <name type="scientific">Kitasatospora kazusensis</name>
    <dbReference type="NCBI Taxonomy" id="407974"/>
    <lineage>
        <taxon>Bacteria</taxon>
        <taxon>Bacillati</taxon>
        <taxon>Actinomycetota</taxon>
        <taxon>Actinomycetes</taxon>
        <taxon>Kitasatosporales</taxon>
        <taxon>Streptomycetaceae</taxon>
        <taxon>Kitasatospora</taxon>
    </lineage>
</organism>
<keyword evidence="2" id="KW-1185">Reference proteome</keyword>